<name>A0AB33J065_9BACT</name>
<organism evidence="1">
    <name type="scientific">Prevotella sp. GTC17253</name>
    <dbReference type="NCBI Taxonomy" id="3236793"/>
    <lineage>
        <taxon>Bacteria</taxon>
        <taxon>Pseudomonadati</taxon>
        <taxon>Bacteroidota</taxon>
        <taxon>Bacteroidia</taxon>
        <taxon>Bacteroidales</taxon>
        <taxon>Prevotellaceae</taxon>
        <taxon>Prevotella</taxon>
    </lineage>
</organism>
<evidence type="ECO:0000313" key="1">
    <source>
        <dbReference type="EMBL" id="BFO71685.1"/>
    </source>
</evidence>
<reference evidence="1" key="1">
    <citation type="submission" date="2024-07" db="EMBL/GenBank/DDBJ databases">
        <title>Complete genome sequence of Prevotella sp. YM-2024 GTC17253.</title>
        <authorList>
            <person name="Hayashi M."/>
            <person name="Muto Y."/>
            <person name="Tanaka K."/>
            <person name="Niwa H."/>
        </authorList>
    </citation>
    <scope>NUCLEOTIDE SEQUENCE</scope>
    <source>
        <strain evidence="1">GTC17253</strain>
    </source>
</reference>
<dbReference type="AlphaFoldDB" id="A0AB33J065"/>
<proteinExistence type="predicted"/>
<gene>
    <name evidence="1" type="ORF">GTC17253_16510</name>
</gene>
<accession>A0AB33J065</accession>
<protein>
    <recommendedName>
        <fullName evidence="2">GNAT family N-acetyltransferase</fullName>
    </recommendedName>
</protein>
<evidence type="ECO:0008006" key="2">
    <source>
        <dbReference type="Google" id="ProtNLM"/>
    </source>
</evidence>
<sequence length="58" mass="6775">MEDDRAISVDIFENYPDLCPTFRLRSNDMQTWLPYMARTQNRKWLCAVICGDMDSAIG</sequence>
<dbReference type="EMBL" id="AP035785">
    <property type="protein sequence ID" value="BFO71685.1"/>
    <property type="molecule type" value="Genomic_DNA"/>
</dbReference>